<evidence type="ECO:0000259" key="2">
    <source>
        <dbReference type="Pfam" id="PF01521"/>
    </source>
</evidence>
<evidence type="ECO:0000256" key="1">
    <source>
        <dbReference type="SAM" id="MobiDB-lite"/>
    </source>
</evidence>
<dbReference type="Proteomes" id="UP000317496">
    <property type="component" value="Chromosome"/>
</dbReference>
<dbReference type="NCBIfam" id="NF010147">
    <property type="entry name" value="PRK13623.1"/>
    <property type="match status" value="1"/>
</dbReference>
<organism evidence="3 4">
    <name type="scientific">Ferrovibrio terrae</name>
    <dbReference type="NCBI Taxonomy" id="2594003"/>
    <lineage>
        <taxon>Bacteria</taxon>
        <taxon>Pseudomonadati</taxon>
        <taxon>Pseudomonadota</taxon>
        <taxon>Alphaproteobacteria</taxon>
        <taxon>Rhodospirillales</taxon>
        <taxon>Rhodospirillaceae</taxon>
        <taxon>Ferrovibrio</taxon>
    </lineage>
</organism>
<dbReference type="OrthoDB" id="9801228at2"/>
<dbReference type="Pfam" id="PF01521">
    <property type="entry name" value="Fe-S_biosyn"/>
    <property type="match status" value="1"/>
</dbReference>
<dbReference type="PANTHER" id="PTHR43011">
    <property type="entry name" value="IRON-SULFUR CLUSTER ASSEMBLY 2 HOMOLOG, MITOCHONDRIAL"/>
    <property type="match status" value="1"/>
</dbReference>
<gene>
    <name evidence="3" type="primary">erpA</name>
    <name evidence="3" type="ORF">FNB15_16925</name>
</gene>
<dbReference type="GO" id="GO:0051537">
    <property type="term" value="F:2 iron, 2 sulfur cluster binding"/>
    <property type="evidence" value="ECO:0007669"/>
    <property type="project" value="TreeGrafter"/>
</dbReference>
<dbReference type="NCBIfam" id="TIGR00049">
    <property type="entry name" value="iron-sulfur cluster assembly accessory protein"/>
    <property type="match status" value="1"/>
</dbReference>
<dbReference type="EMBL" id="CP041636">
    <property type="protein sequence ID" value="QDO98847.1"/>
    <property type="molecule type" value="Genomic_DNA"/>
</dbReference>
<protein>
    <submittedName>
        <fullName evidence="3">Iron-sulfur cluster insertion protein ErpA</fullName>
    </submittedName>
</protein>
<dbReference type="SUPFAM" id="SSF89360">
    <property type="entry name" value="HesB-like domain"/>
    <property type="match status" value="1"/>
</dbReference>
<accession>A0A516H533</accession>
<dbReference type="RefSeq" id="WP_144257844.1">
    <property type="nucleotide sequence ID" value="NZ_CP041636.1"/>
</dbReference>
<dbReference type="GO" id="GO:0016226">
    <property type="term" value="P:iron-sulfur cluster assembly"/>
    <property type="evidence" value="ECO:0007669"/>
    <property type="project" value="InterPro"/>
</dbReference>
<evidence type="ECO:0000313" key="4">
    <source>
        <dbReference type="Proteomes" id="UP000317496"/>
    </source>
</evidence>
<reference evidence="3 4" key="1">
    <citation type="submission" date="2019-07" db="EMBL/GenBank/DDBJ databases">
        <title>Genome sequencing for Ferrovibrio sp. K5.</title>
        <authorList>
            <person name="Park S.-J."/>
        </authorList>
    </citation>
    <scope>NUCLEOTIDE SEQUENCE [LARGE SCALE GENOMIC DNA]</scope>
    <source>
        <strain evidence="3 4">K5</strain>
    </source>
</reference>
<dbReference type="KEGG" id="fer:FNB15_16925"/>
<dbReference type="InterPro" id="IPR000361">
    <property type="entry name" value="ATAP_core_dom"/>
</dbReference>
<dbReference type="InterPro" id="IPR035903">
    <property type="entry name" value="HesB-like_dom_sf"/>
</dbReference>
<dbReference type="GO" id="GO:0005506">
    <property type="term" value="F:iron ion binding"/>
    <property type="evidence" value="ECO:0007669"/>
    <property type="project" value="TreeGrafter"/>
</dbReference>
<feature type="region of interest" description="Disordered" evidence="1">
    <location>
        <begin position="1"/>
        <end position="21"/>
    </location>
</feature>
<dbReference type="GO" id="GO:0051539">
    <property type="term" value="F:4 iron, 4 sulfur cluster binding"/>
    <property type="evidence" value="ECO:0007669"/>
    <property type="project" value="TreeGrafter"/>
</dbReference>
<feature type="domain" description="Core" evidence="2">
    <location>
        <begin position="22"/>
        <end position="123"/>
    </location>
</feature>
<keyword evidence="4" id="KW-1185">Reference proteome</keyword>
<name>A0A516H533_9PROT</name>
<evidence type="ECO:0000313" key="3">
    <source>
        <dbReference type="EMBL" id="QDO98847.1"/>
    </source>
</evidence>
<dbReference type="InterPro" id="IPR016092">
    <property type="entry name" value="ATAP"/>
</dbReference>
<feature type="compositionally biased region" description="Low complexity" evidence="1">
    <location>
        <begin position="1"/>
        <end position="18"/>
    </location>
</feature>
<dbReference type="Gene3D" id="2.60.300.12">
    <property type="entry name" value="HesB-like domain"/>
    <property type="match status" value="1"/>
</dbReference>
<proteinExistence type="predicted"/>
<dbReference type="AlphaFoldDB" id="A0A516H533"/>
<sequence>MTETATQTAPAQTPSAPAGGELGLTASAARRILKVAESEGNPALGLRISVSGGGCSGFQYSFTLDADETADDVVITRDGARLLVDTVSLDFLRGSELDFVEDLSGAGFRINNPLATSSCGCGNSFAV</sequence>
<dbReference type="PANTHER" id="PTHR43011:SF1">
    <property type="entry name" value="IRON-SULFUR CLUSTER ASSEMBLY 2 HOMOLOG, MITOCHONDRIAL"/>
    <property type="match status" value="1"/>
</dbReference>